<evidence type="ECO:0000313" key="6">
    <source>
        <dbReference type="Proteomes" id="UP000694843"/>
    </source>
</evidence>
<feature type="domain" description="C-type lectin" evidence="5">
    <location>
        <begin position="1488"/>
        <end position="1608"/>
    </location>
</feature>
<reference evidence="7" key="1">
    <citation type="submission" date="2025-08" db="UniProtKB">
        <authorList>
            <consortium name="RefSeq"/>
        </authorList>
    </citation>
    <scope>IDENTIFICATION</scope>
    <source>
        <tissue evidence="7">Whole organism</tissue>
    </source>
</reference>
<evidence type="ECO:0000313" key="7">
    <source>
        <dbReference type="RefSeq" id="XP_018012021.1"/>
    </source>
</evidence>
<dbReference type="RefSeq" id="XP_018012021.1">
    <property type="nucleotide sequence ID" value="XM_018156532.2"/>
</dbReference>
<evidence type="ECO:0000256" key="2">
    <source>
        <dbReference type="SAM" id="MobiDB-lite"/>
    </source>
</evidence>
<evidence type="ECO:0000256" key="1">
    <source>
        <dbReference type="ARBA" id="ARBA00023157"/>
    </source>
</evidence>
<feature type="domain" description="C-type lectin" evidence="5">
    <location>
        <begin position="454"/>
        <end position="564"/>
    </location>
</feature>
<evidence type="ECO:0000259" key="5">
    <source>
        <dbReference type="PROSITE" id="PS50041"/>
    </source>
</evidence>
<feature type="signal peptide" evidence="4">
    <location>
        <begin position="1"/>
        <end position="24"/>
    </location>
</feature>
<dbReference type="SUPFAM" id="SSF56436">
    <property type="entry name" value="C-type lectin-like"/>
    <property type="match status" value="14"/>
</dbReference>
<keyword evidence="6" id="KW-1185">Reference proteome</keyword>
<proteinExistence type="predicted"/>
<keyword evidence="3" id="KW-0812">Transmembrane</keyword>
<keyword evidence="3" id="KW-0472">Membrane</keyword>
<accession>A0A8B7NEY9</accession>
<sequence length="2129" mass="237810">MAQLMGKYLKLLLLLACVYHECVGEMVAKCPPYYIQRGGTNDCYLFHGWSKRTWNDAQAYCDAENGNLVNIGSKDMAEWIALQIVASGLVGDSSEFWIDAKYSDNSSTWYWVNTGQPVNLEYLPEDPRPRDGLYGVITIDTTLLGHPPDDEYHFICHREISEPMYCDVEDGWRYTMDRCYKTSDSSTTWLDGEAQCRDVSGHLITIHDFQEQNFVFDEGVRQHDNVWIGITELGHEGNFTWIGESSSFLLWNENLSMPVSMNGYASGVVDHEVSPGKWVTEDSRNDNHFICQREKGACVMGWQLYGDSCYYFNRQDDDIVTWDTAYDLCAGVGAHLAIIETADEDGFLHSSFSGGEYLWLGLYLNKSDEGFMWIDGTPYSRNYTKMSEEDEASAIAAGDRKCVYARLTESGEETWTPVVCTDTHKHVCEVDKSTPVHIPPAPLNQYCPEGWTLYQDFCYYASQEEMSWTAAENQCSNQGGHLASVTSWPEQDYIHTHVLSSSWIGLNDRKEDGSYQWNDGKIVTIVNWNTGEPSGGSENCVELLAEGGYWNDLGCSALKTFVCKRAYSTTPLAPVTTTTPAPDSTNCGYGWEEDTTTGVCYRFFAEHMTFADARLHCQEQHYVEGQSQPDLASISTEQDQIFVQGVIARAQVQDHSIFVGLSNDVDGLYWRDGDPVGILNYADGEPNGYYYEYCTEIYNDGFYKWNDGYCENRLAFVCEKKGLAYRAPTIPATTSECPTGWKKFNDDCYYISSGTELTNWDAARKMCTYMYGSKLTSIYSQEENQFIYDSFANELTSVWIGLRADDTGNLTTWLDGGSVQYSNWYPGEPNDWAGHEKCGEMYILSSNGDGAGQWNDKPCESTERYACKTLIKTCPEGWSYKEGKCYYASTSWETWHNAIAKCKEIEGEATLVSWHSQDEVDYVQSLLDDEVGNTWVGLTRDASGGDWYWSDGSATDFINWRPGQPDHNDTELCALTSSVPDSAGYGMLDNYPCNESYYYACEFFPNSIFCFIDNYPCNESYYYACEFFPTHRVTCDEGWSRYHGHCYGSSDVLFPGVHFTFQDARKQCQALDGDLASIWSIQENDFVYSLIPENTEDHFLIGLQGLGTDGPLTWSDGTDTIYSNLAMISKEDPLDCYSLTSQSGPKWVGTSCAGANYFICKKAETITSLTPPSSGCKNVDDHYQDRGTSCYTEVATARTYKDAKADCETSYGAHLVSIHDAVENAFVSAIYGHLGDKIWIGLQEKINSDGTVKFQWDDGTEFAYDNWGEYEPYADYGECSYASGSGATLGLWYIDDCVRSHPYVCEYERTGFTTVKPPVTTPAPAYCAPGFTIYLSTQSCYKVFAGDLKPEGLAEQSCQQYGAHLVSFHSEQEETFVRKLPDFSAMNTSSFWSGLRVTSEQGYQWLDGSATDYLNWANNQPDSHLEREECVNVNIDNSKWSDTYCDGYLPYVCKAPQGMTIMTTPAPITSAPDVPCPDFPDDPVWVANGAHCYGIYSKTEAQTLAWVEARKECQRKKAELVSILDVQENSFVVSKVYKHSDTSMWTGGHADYGGGFYWADGQPFDFQNWAVGEPNNYYSQESCVSLYPHNFGYWNDDNCGNAHGFICKKPIGATAPPYTTAAPPAGHCHQGWVHVAGKCIKLVNETVKFDDAQKACRESGVNSNLVSIHGSQMQAVITLLMTTTDEPAWIGLRSQSNYKWTDETPVNYANWGPLEPSGGISDPCVETMPDSGFWTAIDCAQNRSYICAQNPDPELSTDSPPPKCASPYENFISFEDSCYKLVLDPKTWQEAEDYCISQGAHLTSVERITENSLIFAMAAGYGEENLWMGLNSNKKADQYLWVDGFPVLYTNWGPREPNVSNTDNRCVMISSTADGTWYSRPCDQLQPFVCKHSEGFIPTPDPPSDGNCPNPHWLDFGGGYCYLVVTDVTKTWNEANLGCIEEGGNLVSIHSQTESDLISKATATYQHNLWCGLIQRDTSYAWSDGSALDYLHWDEGEPNSQDEICVEMYYYNERVWNDKDCNNQRGYVCKAPKIGGEGLPPSSVQPGVTTKKPVNKNGLSGGAVTGIVIGSLLLVAVVGVVGYSYRNRLPAPSALPSFLTRSSARGAAGASSSDDFVTLADGEEQQSKA</sequence>
<keyword evidence="7" id="KW-0675">Receptor</keyword>
<feature type="chain" id="PRO_5034605279" evidence="4">
    <location>
        <begin position="25"/>
        <end position="2129"/>
    </location>
</feature>
<dbReference type="PANTHER" id="PTHR22803">
    <property type="entry name" value="MANNOSE, PHOSPHOLIPASE, LECTIN RECEPTOR RELATED"/>
    <property type="match status" value="1"/>
</dbReference>
<name>A0A8B7NEY9_HYAAZ</name>
<feature type="domain" description="C-type lectin" evidence="5">
    <location>
        <begin position="175"/>
        <end position="292"/>
    </location>
</feature>
<feature type="domain" description="C-type lectin" evidence="5">
    <location>
        <begin position="1186"/>
        <end position="1306"/>
    </location>
</feature>
<keyword evidence="4" id="KW-0732">Signal</keyword>
<keyword evidence="3" id="KW-1133">Transmembrane helix</keyword>
<feature type="domain" description="C-type lectin" evidence="5">
    <location>
        <begin position="39"/>
        <end position="131"/>
    </location>
</feature>
<feature type="domain" description="C-type lectin" evidence="5">
    <location>
        <begin position="1917"/>
        <end position="2030"/>
    </location>
</feature>
<protein>
    <submittedName>
        <fullName evidence="7">Macrophage mannose receptor 1</fullName>
    </submittedName>
</protein>
<feature type="domain" description="C-type lectin" evidence="5">
    <location>
        <begin position="1774"/>
        <end position="1891"/>
    </location>
</feature>
<feature type="domain" description="C-type lectin" evidence="5">
    <location>
        <begin position="596"/>
        <end position="719"/>
    </location>
</feature>
<gene>
    <name evidence="7" type="primary">LOC108669228</name>
</gene>
<keyword evidence="1" id="KW-1015">Disulfide bond</keyword>
<dbReference type="InterPro" id="IPR050111">
    <property type="entry name" value="C-type_lectin/snaclec_domain"/>
</dbReference>
<dbReference type="InterPro" id="IPR018378">
    <property type="entry name" value="C-type_lectin_CS"/>
</dbReference>
<feature type="domain" description="C-type lectin" evidence="5">
    <location>
        <begin position="881"/>
        <end position="1002"/>
    </location>
</feature>
<dbReference type="Pfam" id="PF00059">
    <property type="entry name" value="Lectin_C"/>
    <property type="match status" value="14"/>
</dbReference>
<evidence type="ECO:0000256" key="4">
    <source>
        <dbReference type="SAM" id="SignalP"/>
    </source>
</evidence>
<dbReference type="GeneID" id="108669228"/>
<dbReference type="CDD" id="cd00037">
    <property type="entry name" value="CLECT"/>
    <property type="match status" value="11"/>
</dbReference>
<feature type="region of interest" description="Disordered" evidence="2">
    <location>
        <begin position="2105"/>
        <end position="2129"/>
    </location>
</feature>
<dbReference type="PROSITE" id="PS50041">
    <property type="entry name" value="C_TYPE_LECTIN_2"/>
    <property type="match status" value="14"/>
</dbReference>
<dbReference type="OMA" id="MFGFNNY"/>
<dbReference type="InterPro" id="IPR001304">
    <property type="entry name" value="C-type_lectin-like"/>
</dbReference>
<feature type="transmembrane region" description="Helical" evidence="3">
    <location>
        <begin position="2059"/>
        <end position="2083"/>
    </location>
</feature>
<dbReference type="OrthoDB" id="6381385at2759"/>
<dbReference type="InterPro" id="IPR016186">
    <property type="entry name" value="C-type_lectin-like/link_sf"/>
</dbReference>
<feature type="domain" description="C-type lectin" evidence="5">
    <location>
        <begin position="1042"/>
        <end position="1161"/>
    </location>
</feature>
<evidence type="ECO:0000256" key="3">
    <source>
        <dbReference type="SAM" id="Phobius"/>
    </source>
</evidence>
<dbReference type="PROSITE" id="PS00615">
    <property type="entry name" value="C_TYPE_LECTIN_1"/>
    <property type="match status" value="5"/>
</dbReference>
<dbReference type="InterPro" id="IPR016187">
    <property type="entry name" value="CTDL_fold"/>
</dbReference>
<organism evidence="6 7">
    <name type="scientific">Hyalella azteca</name>
    <name type="common">Amphipod</name>
    <dbReference type="NCBI Taxonomy" id="294128"/>
    <lineage>
        <taxon>Eukaryota</taxon>
        <taxon>Metazoa</taxon>
        <taxon>Ecdysozoa</taxon>
        <taxon>Arthropoda</taxon>
        <taxon>Crustacea</taxon>
        <taxon>Multicrustacea</taxon>
        <taxon>Malacostraca</taxon>
        <taxon>Eumalacostraca</taxon>
        <taxon>Peracarida</taxon>
        <taxon>Amphipoda</taxon>
        <taxon>Senticaudata</taxon>
        <taxon>Talitrida</taxon>
        <taxon>Talitroidea</taxon>
        <taxon>Hyalellidae</taxon>
        <taxon>Hyalella</taxon>
    </lineage>
</organism>
<feature type="domain" description="C-type lectin" evidence="5">
    <location>
        <begin position="744"/>
        <end position="868"/>
    </location>
</feature>
<dbReference type="KEGG" id="hazt:108669228"/>
<dbReference type="SMART" id="SM00034">
    <property type="entry name" value="CLECT"/>
    <property type="match status" value="14"/>
</dbReference>
<dbReference type="Gene3D" id="3.10.100.10">
    <property type="entry name" value="Mannose-Binding Protein A, subunit A"/>
    <property type="match status" value="14"/>
</dbReference>
<feature type="domain" description="C-type lectin" evidence="5">
    <location>
        <begin position="1336"/>
        <end position="1454"/>
    </location>
</feature>
<feature type="domain" description="C-type lectin" evidence="5">
    <location>
        <begin position="1635"/>
        <end position="1748"/>
    </location>
</feature>
<dbReference type="Proteomes" id="UP000694843">
    <property type="component" value="Unplaced"/>
</dbReference>
<feature type="domain" description="C-type lectin" evidence="5">
    <location>
        <begin position="305"/>
        <end position="429"/>
    </location>
</feature>